<proteinExistence type="predicted"/>
<dbReference type="Proteomes" id="UP000887226">
    <property type="component" value="Unassembled WGS sequence"/>
</dbReference>
<feature type="region of interest" description="Disordered" evidence="1">
    <location>
        <begin position="620"/>
        <end position="655"/>
    </location>
</feature>
<name>A0A9P7Z9E0_9HELO</name>
<keyword evidence="3" id="KW-1185">Reference proteome</keyword>
<protein>
    <submittedName>
        <fullName evidence="2">Uncharacterized protein</fullName>
    </submittedName>
</protein>
<sequence length="761" mass="84941">MAWDNEKKARKARTKLKKINSQNINRKKIAPKKTSPKKPTPKNFHLKNLHLHLNIKYFKSIFTLTRTLENKTKQPKVEQAPPPLLPHATIAAPMMDSIRPSGPPPSNQDVDIEYLDGFVDLDAAFKATCDVVPKLRRTENIRDKSWKGWAVPKFFTTGPVDVRQQICRNCFDGDLRKITLSPEFMTKDVYGKGYHAELYDVLLPVFGGLGSFRELRAELLRYFWTFHRFHVTISLLGGAGLCPLSHIWLPRYLDIVQDLTVELDFTRFGGSNYRGAREFEYDNTKIEQELIKTVDGILRRAYEVPMTRFHLMCRKNPMPASGSSPLEAHLSSPCIALPDSAMYLIVNASKLSGTVKEFRVSGFPQNLSNVLMQAMFGAGVELPPYQKPVTSPWPSTYYWNDRQTLSPTGDLMRTPSSIRFDPQISPENDSQGPINHGGQEYNEEAKQYAQAAMKAIKGPDSSTRPPGYVSPELTTDCPVEVQDVSSLSDLTPIPVIPAIPFPDFDRFSMGYKEAPRITRSVLPATEIKSSMNLAAPKLDKTTQDPLDHTEHRSRIPCVLQRSIPGLEPVYRSGPRKHVGTGLPRMIYLSEAEINGTSDTKIVGHRLSRIGTLGQRTLVSGGEVPATAPEPYRSPRSRLPKAVSKQTLVPSTPEPCSLPIRSKLLAPDFGEGTPRSMTLSPNTINRMNEANEANPAYQKVQAVMKKAGLDSKPRSRTSPVFPAAPQSKLPVRPRTIVDIDQPKGASGEVLSSFVRRLTRARD</sequence>
<feature type="compositionally biased region" description="Basic residues" evidence="1">
    <location>
        <begin position="8"/>
        <end position="18"/>
    </location>
</feature>
<dbReference type="EMBL" id="MU253761">
    <property type="protein sequence ID" value="KAG9247909.1"/>
    <property type="molecule type" value="Genomic_DNA"/>
</dbReference>
<dbReference type="AlphaFoldDB" id="A0A9P7Z9E0"/>
<evidence type="ECO:0000313" key="2">
    <source>
        <dbReference type="EMBL" id="KAG9247909.1"/>
    </source>
</evidence>
<feature type="region of interest" description="Disordered" evidence="1">
    <location>
        <begin position="1"/>
        <end position="44"/>
    </location>
</feature>
<evidence type="ECO:0000256" key="1">
    <source>
        <dbReference type="SAM" id="MobiDB-lite"/>
    </source>
</evidence>
<reference evidence="2" key="1">
    <citation type="journal article" date="2021" name="IMA Fungus">
        <title>Genomic characterization of three marine fungi, including Emericellopsis atlantica sp. nov. with signatures of a generalist lifestyle and marine biomass degradation.</title>
        <authorList>
            <person name="Hagestad O.C."/>
            <person name="Hou L."/>
            <person name="Andersen J.H."/>
            <person name="Hansen E.H."/>
            <person name="Altermark B."/>
            <person name="Li C."/>
            <person name="Kuhnert E."/>
            <person name="Cox R.J."/>
            <person name="Crous P.W."/>
            <person name="Spatafora J.W."/>
            <person name="Lail K."/>
            <person name="Amirebrahimi M."/>
            <person name="Lipzen A."/>
            <person name="Pangilinan J."/>
            <person name="Andreopoulos W."/>
            <person name="Hayes R.D."/>
            <person name="Ng V."/>
            <person name="Grigoriev I.V."/>
            <person name="Jackson S.A."/>
            <person name="Sutton T.D.S."/>
            <person name="Dobson A.D.W."/>
            <person name="Rama T."/>
        </authorList>
    </citation>
    <scope>NUCLEOTIDE SEQUENCE</scope>
    <source>
        <strain evidence="2">TRa3180A</strain>
    </source>
</reference>
<comment type="caution">
    <text evidence="2">The sequence shown here is derived from an EMBL/GenBank/DDBJ whole genome shotgun (WGS) entry which is preliminary data.</text>
</comment>
<gene>
    <name evidence="2" type="ORF">BJ878DRAFT_123486</name>
</gene>
<feature type="compositionally biased region" description="Basic residues" evidence="1">
    <location>
        <begin position="25"/>
        <end position="44"/>
    </location>
</feature>
<organism evidence="2 3">
    <name type="scientific">Calycina marina</name>
    <dbReference type="NCBI Taxonomy" id="1763456"/>
    <lineage>
        <taxon>Eukaryota</taxon>
        <taxon>Fungi</taxon>
        <taxon>Dikarya</taxon>
        <taxon>Ascomycota</taxon>
        <taxon>Pezizomycotina</taxon>
        <taxon>Leotiomycetes</taxon>
        <taxon>Helotiales</taxon>
        <taxon>Pezizellaceae</taxon>
        <taxon>Calycina</taxon>
    </lineage>
</organism>
<dbReference type="OrthoDB" id="4776573at2759"/>
<accession>A0A9P7Z9E0</accession>
<evidence type="ECO:0000313" key="3">
    <source>
        <dbReference type="Proteomes" id="UP000887226"/>
    </source>
</evidence>